<dbReference type="PANTHER" id="PTHR38451:SF1">
    <property type="entry name" value="TRNA (ADENINE(22)-N(1))-METHYLTRANSFERASE"/>
    <property type="match status" value="1"/>
</dbReference>
<dbReference type="InterPro" id="IPR029063">
    <property type="entry name" value="SAM-dependent_MTases_sf"/>
</dbReference>
<organism evidence="1 2">
    <name type="scientific">Fructilactobacillus hinvesii</name>
    <dbReference type="NCBI Taxonomy" id="2940300"/>
    <lineage>
        <taxon>Bacteria</taxon>
        <taxon>Bacillati</taxon>
        <taxon>Bacillota</taxon>
        <taxon>Bacilli</taxon>
        <taxon>Lactobacillales</taxon>
        <taxon>Lactobacillaceae</taxon>
        <taxon>Fructilactobacillus</taxon>
    </lineage>
</organism>
<keyword evidence="2" id="KW-1185">Reference proteome</keyword>
<proteinExistence type="predicted"/>
<accession>A0ABY5BRW8</accession>
<protein>
    <submittedName>
        <fullName evidence="1">tRNA (Adenine(22)-N(1))-methyltransferase TrmK</fullName>
    </submittedName>
</protein>
<reference evidence="1" key="1">
    <citation type="submission" date="2022-05" db="EMBL/GenBank/DDBJ databases">
        <authorList>
            <person name="Oliphant S.A."/>
            <person name="Watson-Haigh N.S."/>
            <person name="Sumby K.M."/>
            <person name="Gardner J.M."/>
            <person name="Jiranek V."/>
        </authorList>
    </citation>
    <scope>NUCLEOTIDE SEQUENCE</scope>
    <source>
        <strain evidence="1">KI11_C11</strain>
    </source>
</reference>
<dbReference type="Gene3D" id="3.40.50.150">
    <property type="entry name" value="Vaccinia Virus protein VP39"/>
    <property type="match status" value="1"/>
</dbReference>
<dbReference type="PIRSF" id="PIRSF018637">
    <property type="entry name" value="TrmK"/>
    <property type="match status" value="1"/>
</dbReference>
<evidence type="ECO:0000313" key="1">
    <source>
        <dbReference type="EMBL" id="USS87395.1"/>
    </source>
</evidence>
<dbReference type="Pfam" id="PF04816">
    <property type="entry name" value="TrmK"/>
    <property type="match status" value="1"/>
</dbReference>
<dbReference type="Proteomes" id="UP001057025">
    <property type="component" value="Chromosome"/>
</dbReference>
<evidence type="ECO:0000313" key="2">
    <source>
        <dbReference type="Proteomes" id="UP001057025"/>
    </source>
</evidence>
<dbReference type="RefSeq" id="WP_252796692.1">
    <property type="nucleotide sequence ID" value="NZ_CP097118.1"/>
</dbReference>
<dbReference type="InterPro" id="IPR006901">
    <property type="entry name" value="TrmK"/>
</dbReference>
<dbReference type="SUPFAM" id="SSF53335">
    <property type="entry name" value="S-adenosyl-L-methionine-dependent methyltransferases"/>
    <property type="match status" value="1"/>
</dbReference>
<dbReference type="EMBL" id="CP097118">
    <property type="protein sequence ID" value="USS87395.1"/>
    <property type="molecule type" value="Genomic_DNA"/>
</dbReference>
<sequence length="234" mass="25909">MTVQHLSKRLRAVAELVPPSRQLADIGSDHAYLPAYLLQRHVIQAAIAGEVRLGPLQNAQKEITKLGLATVMQARLGDGLAVLNPTDQVDVIVMAGMGGELISDILTAGQAKLANHPVLVLQPNVDENTVRRWLVAHQYQISAECIVEDSGHFYEMMRAEFSPTPVRLSETEINFGPQLLAQKDAIFQKKWRDRLQKSQLILSNLENSASQPQDKIAAMQRRVTAIQEVLHDNG</sequence>
<dbReference type="PANTHER" id="PTHR38451">
    <property type="entry name" value="TRNA (ADENINE(22)-N(1))-METHYLTRANSFERASE"/>
    <property type="match status" value="1"/>
</dbReference>
<name>A0ABY5BRW8_9LACO</name>
<dbReference type="Gene3D" id="1.10.287.1890">
    <property type="match status" value="1"/>
</dbReference>
<gene>
    <name evidence="1" type="ORF">M3M39_04550</name>
</gene>